<name>R5VCL0_9BACT</name>
<evidence type="ECO:0000256" key="1">
    <source>
        <dbReference type="ARBA" id="ARBA00022676"/>
    </source>
</evidence>
<dbReference type="AlphaFoldDB" id="R5VCL0"/>
<evidence type="ECO:0008006" key="5">
    <source>
        <dbReference type="Google" id="ProtNLM"/>
    </source>
</evidence>
<evidence type="ECO:0000256" key="2">
    <source>
        <dbReference type="ARBA" id="ARBA00022679"/>
    </source>
</evidence>
<proteinExistence type="predicted"/>
<dbReference type="GO" id="GO:0008713">
    <property type="term" value="F:ADP-heptose-lipopolysaccharide heptosyltransferase activity"/>
    <property type="evidence" value="ECO:0007669"/>
    <property type="project" value="TreeGrafter"/>
</dbReference>
<protein>
    <recommendedName>
        <fullName evidence="5">Heptosyltransferase</fullName>
    </recommendedName>
</protein>
<evidence type="ECO:0000313" key="3">
    <source>
        <dbReference type="EMBL" id="CCZ88368.1"/>
    </source>
</evidence>
<dbReference type="GO" id="GO:0009244">
    <property type="term" value="P:lipopolysaccharide core region biosynthetic process"/>
    <property type="evidence" value="ECO:0007669"/>
    <property type="project" value="TreeGrafter"/>
</dbReference>
<dbReference type="InterPro" id="IPR051199">
    <property type="entry name" value="LPS_LOS_Heptosyltrfase"/>
</dbReference>
<sequence>MFIIFANKQSTMVHKILVIRFRRIGDSVLATALCRSLKESFPQAEIHFIINENISPLYLNHPDIDKVITFSDKENHGFNYIKKVWNIVHETDYDVIIDMRSTIKTLPFSLFSLHTKYRIGRYKKYNALLHNYRIKNLPEDDRVENNLRLMSPLSKEGELKLNTNFRLYVTNEEKAKYRQYMEAQGIDFKKPVILCAVTARLAYKVWPYDRMTRILQNIIHEFDAQLVFNYAGDAETKAAQDIWEKLGKDPHIFLNIQANGLRELCALTCNSTFFFGNEGGPRHIAQAFEIPSFAIYPPNISKQFWLPGNDPRFKGISPDDYMPEEQQKGMEYATRFDLIPESDVWTQLNEMLKQYLHAAT</sequence>
<reference evidence="3" key="1">
    <citation type="submission" date="2012-11" db="EMBL/GenBank/DDBJ databases">
        <title>Dependencies among metagenomic species, viruses, plasmids and units of genetic variation.</title>
        <authorList>
            <person name="Nielsen H.B."/>
            <person name="Almeida M."/>
            <person name="Juncker A.S."/>
            <person name="Rasmussen S."/>
            <person name="Li J."/>
            <person name="Sunagawa S."/>
            <person name="Plichta D."/>
            <person name="Gautier L."/>
            <person name="Le Chatelier E."/>
            <person name="Peletier E."/>
            <person name="Bonde I."/>
            <person name="Nielsen T."/>
            <person name="Manichanh C."/>
            <person name="Arumugam M."/>
            <person name="Batto J."/>
            <person name="Santos M.B.Q.D."/>
            <person name="Blom N."/>
            <person name="Borruel N."/>
            <person name="Burgdorf K.S."/>
            <person name="Boumezbeur F."/>
            <person name="Casellas F."/>
            <person name="Dore J."/>
            <person name="Guarner F."/>
            <person name="Hansen T."/>
            <person name="Hildebrand F."/>
            <person name="Kaas R.S."/>
            <person name="Kennedy S."/>
            <person name="Kristiansen K."/>
            <person name="Kultima J.R."/>
            <person name="Leonard P."/>
            <person name="Levenez F."/>
            <person name="Lund O."/>
            <person name="Moumen B."/>
            <person name="Le Paslier D."/>
            <person name="Pons N."/>
            <person name="Pedersen O."/>
            <person name="Prifti E."/>
            <person name="Qin J."/>
            <person name="Raes J."/>
            <person name="Tap J."/>
            <person name="Tims S."/>
            <person name="Ussery D.W."/>
            <person name="Yamada T."/>
            <person name="MetaHit consortium"/>
            <person name="Renault P."/>
            <person name="Sicheritz-Ponten T."/>
            <person name="Bork P."/>
            <person name="Wang J."/>
            <person name="Brunak S."/>
            <person name="Ehrlich S.D."/>
        </authorList>
    </citation>
    <scope>NUCLEOTIDE SEQUENCE [LARGE SCALE GENOMIC DNA]</scope>
</reference>
<dbReference type="PANTHER" id="PTHR30160">
    <property type="entry name" value="TETRAACYLDISACCHARIDE 4'-KINASE-RELATED"/>
    <property type="match status" value="1"/>
</dbReference>
<dbReference type="EMBL" id="CBAT010000232">
    <property type="protein sequence ID" value="CCZ88368.1"/>
    <property type="molecule type" value="Genomic_DNA"/>
</dbReference>
<keyword evidence="1" id="KW-0328">Glycosyltransferase</keyword>
<dbReference type="GO" id="GO:0005829">
    <property type="term" value="C:cytosol"/>
    <property type="evidence" value="ECO:0007669"/>
    <property type="project" value="TreeGrafter"/>
</dbReference>
<dbReference type="InterPro" id="IPR002201">
    <property type="entry name" value="Glyco_trans_9"/>
</dbReference>
<dbReference type="Gene3D" id="3.40.50.2000">
    <property type="entry name" value="Glycogen Phosphorylase B"/>
    <property type="match status" value="2"/>
</dbReference>
<organism evidence="3 4">
    <name type="scientific">Phocaeicola plebeius CAG:211</name>
    <dbReference type="NCBI Taxonomy" id="1263052"/>
    <lineage>
        <taxon>Bacteria</taxon>
        <taxon>Pseudomonadati</taxon>
        <taxon>Bacteroidota</taxon>
        <taxon>Bacteroidia</taxon>
        <taxon>Bacteroidales</taxon>
        <taxon>Bacteroidaceae</taxon>
        <taxon>Phocaeicola</taxon>
    </lineage>
</organism>
<comment type="caution">
    <text evidence="3">The sequence shown here is derived from an EMBL/GenBank/DDBJ whole genome shotgun (WGS) entry which is preliminary data.</text>
</comment>
<dbReference type="Pfam" id="PF01075">
    <property type="entry name" value="Glyco_transf_9"/>
    <property type="match status" value="1"/>
</dbReference>
<accession>R5VCL0</accession>
<keyword evidence="2" id="KW-0808">Transferase</keyword>
<evidence type="ECO:0000313" key="4">
    <source>
        <dbReference type="Proteomes" id="UP000018372"/>
    </source>
</evidence>
<dbReference type="SUPFAM" id="SSF53756">
    <property type="entry name" value="UDP-Glycosyltransferase/glycogen phosphorylase"/>
    <property type="match status" value="1"/>
</dbReference>
<dbReference type="CDD" id="cd03789">
    <property type="entry name" value="GT9_LPS_heptosyltransferase"/>
    <property type="match status" value="1"/>
</dbReference>
<gene>
    <name evidence="3" type="ORF">BN536_00676</name>
</gene>
<dbReference type="Proteomes" id="UP000018372">
    <property type="component" value="Unassembled WGS sequence"/>
</dbReference>
<dbReference type="PANTHER" id="PTHR30160:SF7">
    <property type="entry name" value="ADP-HEPTOSE--LPS HEPTOSYLTRANSFERASE 2"/>
    <property type="match status" value="1"/>
</dbReference>